<accession>A0A8T0C7P0</accession>
<sequence length="39" mass="4503">MVDGFVMGCLRSLLPFWRINENIGLRMVLVRLPDNLRTG</sequence>
<protein>
    <submittedName>
        <fullName evidence="1">Uncharacterized protein</fullName>
    </submittedName>
</protein>
<reference evidence="1 2" key="1">
    <citation type="journal article" date="2012" name="J. Bacteriol.">
        <title>Genome sequence of the cycloprodigiosin-producing bacterial strain Pseudoalteromonas rubra ATCC 29570(T).</title>
        <authorList>
            <person name="Xie B.B."/>
            <person name="Shu Y.L."/>
            <person name="Qin Q.L."/>
            <person name="Rong J.C."/>
            <person name="Zhang X.Y."/>
            <person name="Chen X.L."/>
            <person name="Zhou B.C."/>
            <person name="Zhang Y.Z."/>
        </authorList>
    </citation>
    <scope>NUCLEOTIDE SEQUENCE [LARGE SCALE GENOMIC DNA]</scope>
    <source>
        <strain evidence="1 2">DSM 6842</strain>
    </source>
</reference>
<comment type="caution">
    <text evidence="1">The sequence shown here is derived from an EMBL/GenBank/DDBJ whole genome shotgun (WGS) entry which is preliminary data.</text>
</comment>
<organism evidence="1 2">
    <name type="scientific">Pseudoalteromonas rubra</name>
    <dbReference type="NCBI Taxonomy" id="43658"/>
    <lineage>
        <taxon>Bacteria</taxon>
        <taxon>Pseudomonadati</taxon>
        <taxon>Pseudomonadota</taxon>
        <taxon>Gammaproteobacteria</taxon>
        <taxon>Alteromonadales</taxon>
        <taxon>Pseudoalteromonadaceae</taxon>
        <taxon>Pseudoalteromonas</taxon>
    </lineage>
</organism>
<dbReference type="Proteomes" id="UP000016480">
    <property type="component" value="Unassembled WGS sequence"/>
</dbReference>
<dbReference type="EMBL" id="AHCD03000035">
    <property type="protein sequence ID" value="KAF7786408.1"/>
    <property type="molecule type" value="Genomic_DNA"/>
</dbReference>
<evidence type="ECO:0000313" key="2">
    <source>
        <dbReference type="Proteomes" id="UP000016480"/>
    </source>
</evidence>
<evidence type="ECO:0000313" key="1">
    <source>
        <dbReference type="EMBL" id="KAF7786408.1"/>
    </source>
</evidence>
<name>A0A8T0C7P0_9GAMM</name>
<proteinExistence type="predicted"/>
<gene>
    <name evidence="1" type="ORF">PRUB_a0967</name>
</gene>
<dbReference type="AlphaFoldDB" id="A0A8T0C7P0"/>